<name>A0ABP3QPF6_9PROT</name>
<keyword evidence="3" id="KW-1185">Reference proteome</keyword>
<dbReference type="Proteomes" id="UP001501588">
    <property type="component" value="Unassembled WGS sequence"/>
</dbReference>
<evidence type="ECO:0000313" key="2">
    <source>
        <dbReference type="EMBL" id="GAA0592329.1"/>
    </source>
</evidence>
<reference evidence="3" key="1">
    <citation type="journal article" date="2019" name="Int. J. Syst. Evol. Microbiol.">
        <title>The Global Catalogue of Microorganisms (GCM) 10K type strain sequencing project: providing services to taxonomists for standard genome sequencing and annotation.</title>
        <authorList>
            <consortium name="The Broad Institute Genomics Platform"/>
            <consortium name="The Broad Institute Genome Sequencing Center for Infectious Disease"/>
            <person name="Wu L."/>
            <person name="Ma J."/>
        </authorList>
    </citation>
    <scope>NUCLEOTIDE SEQUENCE [LARGE SCALE GENOMIC DNA]</scope>
    <source>
        <strain evidence="3">JCM 9933</strain>
    </source>
</reference>
<gene>
    <name evidence="2" type="ORF">GCM10009416_33380</name>
</gene>
<proteinExistence type="predicted"/>
<evidence type="ECO:0000313" key="3">
    <source>
        <dbReference type="Proteomes" id="UP001501588"/>
    </source>
</evidence>
<feature type="region of interest" description="Disordered" evidence="1">
    <location>
        <begin position="25"/>
        <end position="74"/>
    </location>
</feature>
<sequence length="74" mass="8323">MLQRTRSEALQNLGRGVVIAIEAAQDDPTQPGLRLRHDTAHDDVGSRRRHPPASRARSETLRLKSGRLFPRSSR</sequence>
<accession>A0ABP3QPF6</accession>
<evidence type="ECO:0000256" key="1">
    <source>
        <dbReference type="SAM" id="MobiDB-lite"/>
    </source>
</evidence>
<dbReference type="RefSeq" id="WP_343896508.1">
    <property type="nucleotide sequence ID" value="NZ_BAAAFZ010000053.1"/>
</dbReference>
<comment type="caution">
    <text evidence="2">The sequence shown here is derived from an EMBL/GenBank/DDBJ whole genome shotgun (WGS) entry which is preliminary data.</text>
</comment>
<dbReference type="EMBL" id="BAAAFZ010000053">
    <property type="protein sequence ID" value="GAA0592329.1"/>
    <property type="molecule type" value="Genomic_DNA"/>
</dbReference>
<feature type="compositionally biased region" description="Basic and acidic residues" evidence="1">
    <location>
        <begin position="35"/>
        <end position="46"/>
    </location>
</feature>
<organism evidence="2 3">
    <name type="scientific">Craurococcus roseus</name>
    <dbReference type="NCBI Taxonomy" id="77585"/>
    <lineage>
        <taxon>Bacteria</taxon>
        <taxon>Pseudomonadati</taxon>
        <taxon>Pseudomonadota</taxon>
        <taxon>Alphaproteobacteria</taxon>
        <taxon>Acetobacterales</taxon>
        <taxon>Acetobacteraceae</taxon>
        <taxon>Craurococcus</taxon>
    </lineage>
</organism>
<protein>
    <submittedName>
        <fullName evidence="2">Uncharacterized protein</fullName>
    </submittedName>
</protein>